<evidence type="ECO:0000256" key="4">
    <source>
        <dbReference type="SAM" id="Coils"/>
    </source>
</evidence>
<comment type="caution">
    <text evidence="6">The sequence shown here is derived from an EMBL/GenBank/DDBJ whole genome shotgun (WGS) entry which is preliminary data.</text>
</comment>
<dbReference type="PANTHER" id="PTHR46797:SF23">
    <property type="entry name" value="HTH-TYPE TRANSCRIPTIONAL REGULATOR SUTR"/>
    <property type="match status" value="1"/>
</dbReference>
<dbReference type="PROSITE" id="PS50943">
    <property type="entry name" value="HTH_CROC1"/>
    <property type="match status" value="1"/>
</dbReference>
<dbReference type="GO" id="GO:0003677">
    <property type="term" value="F:DNA binding"/>
    <property type="evidence" value="ECO:0007669"/>
    <property type="project" value="UniProtKB-KW"/>
</dbReference>
<dbReference type="Gene3D" id="1.10.260.40">
    <property type="entry name" value="lambda repressor-like DNA-binding domains"/>
    <property type="match status" value="1"/>
</dbReference>
<keyword evidence="2" id="KW-0238">DNA-binding</keyword>
<feature type="domain" description="HTH cro/C1-type" evidence="5">
    <location>
        <begin position="9"/>
        <end position="63"/>
    </location>
</feature>
<accession>A0A1S2VKC2</accession>
<dbReference type="PANTHER" id="PTHR46797">
    <property type="entry name" value="HTH-TYPE TRANSCRIPTIONAL REGULATOR"/>
    <property type="match status" value="1"/>
</dbReference>
<dbReference type="InterPro" id="IPR001387">
    <property type="entry name" value="Cro/C1-type_HTH"/>
</dbReference>
<evidence type="ECO:0000256" key="3">
    <source>
        <dbReference type="ARBA" id="ARBA00023163"/>
    </source>
</evidence>
<evidence type="ECO:0000313" key="6">
    <source>
        <dbReference type="EMBL" id="OIN59237.1"/>
    </source>
</evidence>
<name>A0A1S2VKC2_9BACT</name>
<keyword evidence="3" id="KW-0804">Transcription</keyword>
<proteinExistence type="predicted"/>
<reference evidence="6 7" key="1">
    <citation type="submission" date="2016-10" db="EMBL/GenBank/DDBJ databases">
        <title>Arsenicibacter rosenii gen. nov., sp. nov., an efficient arsenic-methylating bacterium isolated from an arsenic-contaminated paddy soil.</title>
        <authorList>
            <person name="Huang K."/>
        </authorList>
    </citation>
    <scope>NUCLEOTIDE SEQUENCE [LARGE SCALE GENOMIC DNA]</scope>
    <source>
        <strain evidence="6 7">SM-1</strain>
    </source>
</reference>
<sequence length="150" mass="17047">MKTKINENIRLLRLQRGYSQENMADLLHLSTTAYGDIERGKTDITISRLEQIAQVLGVDSALLLSPPSLPAVSQQAFEAVPVTHQAPPTPDMNHIQLLLEKQQLEIEKLTLEVENWKRRYERAVTQEQLTRELINALTPQPAPARERIGF</sequence>
<evidence type="ECO:0000313" key="7">
    <source>
        <dbReference type="Proteomes" id="UP000181790"/>
    </source>
</evidence>
<dbReference type="SMART" id="SM00530">
    <property type="entry name" value="HTH_XRE"/>
    <property type="match status" value="1"/>
</dbReference>
<organism evidence="6 7">
    <name type="scientific">Arsenicibacter rosenii</name>
    <dbReference type="NCBI Taxonomy" id="1750698"/>
    <lineage>
        <taxon>Bacteria</taxon>
        <taxon>Pseudomonadati</taxon>
        <taxon>Bacteroidota</taxon>
        <taxon>Cytophagia</taxon>
        <taxon>Cytophagales</taxon>
        <taxon>Spirosomataceae</taxon>
        <taxon>Arsenicibacter</taxon>
    </lineage>
</organism>
<evidence type="ECO:0000256" key="1">
    <source>
        <dbReference type="ARBA" id="ARBA00023015"/>
    </source>
</evidence>
<gene>
    <name evidence="6" type="ORF">BLX24_09605</name>
</gene>
<dbReference type="InterPro" id="IPR010982">
    <property type="entry name" value="Lambda_DNA-bd_dom_sf"/>
</dbReference>
<dbReference type="EMBL" id="MORL01000004">
    <property type="protein sequence ID" value="OIN59237.1"/>
    <property type="molecule type" value="Genomic_DNA"/>
</dbReference>
<keyword evidence="7" id="KW-1185">Reference proteome</keyword>
<evidence type="ECO:0000256" key="2">
    <source>
        <dbReference type="ARBA" id="ARBA00023125"/>
    </source>
</evidence>
<dbReference type="RefSeq" id="WP_071502921.1">
    <property type="nucleotide sequence ID" value="NZ_MORL01000004.1"/>
</dbReference>
<dbReference type="InterPro" id="IPR050807">
    <property type="entry name" value="TransReg_Diox_bact_type"/>
</dbReference>
<evidence type="ECO:0000259" key="5">
    <source>
        <dbReference type="PROSITE" id="PS50943"/>
    </source>
</evidence>
<dbReference type="GO" id="GO:0005829">
    <property type="term" value="C:cytosol"/>
    <property type="evidence" value="ECO:0007669"/>
    <property type="project" value="TreeGrafter"/>
</dbReference>
<protein>
    <recommendedName>
        <fullName evidence="5">HTH cro/C1-type domain-containing protein</fullName>
    </recommendedName>
</protein>
<dbReference type="CDD" id="cd00093">
    <property type="entry name" value="HTH_XRE"/>
    <property type="match status" value="1"/>
</dbReference>
<dbReference type="Pfam" id="PF01381">
    <property type="entry name" value="HTH_3"/>
    <property type="match status" value="1"/>
</dbReference>
<dbReference type="Proteomes" id="UP000181790">
    <property type="component" value="Unassembled WGS sequence"/>
</dbReference>
<dbReference type="OrthoDB" id="955486at2"/>
<dbReference type="GO" id="GO:0003700">
    <property type="term" value="F:DNA-binding transcription factor activity"/>
    <property type="evidence" value="ECO:0007669"/>
    <property type="project" value="TreeGrafter"/>
</dbReference>
<dbReference type="SUPFAM" id="SSF47413">
    <property type="entry name" value="lambda repressor-like DNA-binding domains"/>
    <property type="match status" value="1"/>
</dbReference>
<keyword evidence="1" id="KW-0805">Transcription regulation</keyword>
<dbReference type="AlphaFoldDB" id="A0A1S2VKC2"/>
<keyword evidence="4" id="KW-0175">Coiled coil</keyword>
<feature type="coiled-coil region" evidence="4">
    <location>
        <begin position="92"/>
        <end position="126"/>
    </location>
</feature>